<sequence>MLRDLKSNKISINAKTADNNTYPYKTVEYTVNEIERSYDSKIFTKIFCVFDTDVIAKNKNNKNNYANAIKLANKYKIHLSKKLSDLFYLLLLIEFISN</sequence>
<proteinExistence type="predicted"/>
<gene>
    <name evidence="1" type="ORF">EVG15_07815</name>
</gene>
<evidence type="ECO:0000313" key="2">
    <source>
        <dbReference type="Proteomes" id="UP000319296"/>
    </source>
</evidence>
<dbReference type="EMBL" id="SGBB01000015">
    <property type="protein sequence ID" value="RZD18091.1"/>
    <property type="molecule type" value="Genomic_DNA"/>
</dbReference>
<organism evidence="1 2">
    <name type="scientific">Candidatus Acididesulfobacter diazotrophicus</name>
    <dbReference type="NCBI Taxonomy" id="2597226"/>
    <lineage>
        <taxon>Bacteria</taxon>
        <taxon>Deltaproteobacteria</taxon>
        <taxon>Candidatus Acidulodesulfobacterales</taxon>
        <taxon>Candidatus Acididesulfobacter</taxon>
    </lineage>
</organism>
<name>A0A519BLD9_9DELT</name>
<comment type="caution">
    <text evidence="1">The sequence shown here is derived from an EMBL/GenBank/DDBJ whole genome shotgun (WGS) entry which is preliminary data.</text>
</comment>
<dbReference type="Proteomes" id="UP000319296">
    <property type="component" value="Unassembled WGS sequence"/>
</dbReference>
<dbReference type="InterPro" id="IPR025591">
    <property type="entry name" value="RloB"/>
</dbReference>
<dbReference type="AlphaFoldDB" id="A0A519BLD9"/>
<dbReference type="Pfam" id="PF13707">
    <property type="entry name" value="RloB"/>
    <property type="match status" value="1"/>
</dbReference>
<reference evidence="1 2" key="1">
    <citation type="journal article" date="2019" name="ISME J.">
        <title>Insights into ecological role of a new deltaproteobacterial order Candidatus Acidulodesulfobacterales by metagenomics and metatranscriptomics.</title>
        <authorList>
            <person name="Tan S."/>
            <person name="Liu J."/>
            <person name="Fang Y."/>
            <person name="Hedlund B.P."/>
            <person name="Lian Z.H."/>
            <person name="Huang L.Y."/>
            <person name="Li J.T."/>
            <person name="Huang L.N."/>
            <person name="Li W.J."/>
            <person name="Jiang H.C."/>
            <person name="Dong H.L."/>
            <person name="Shu W.S."/>
        </authorList>
    </citation>
    <scope>NUCLEOTIDE SEQUENCE [LARGE SCALE GENOMIC DNA]</scope>
    <source>
        <strain evidence="1">AP1</strain>
    </source>
</reference>
<accession>A0A519BLD9</accession>
<protein>
    <submittedName>
        <fullName evidence="1">Uncharacterized protein</fullName>
    </submittedName>
</protein>
<evidence type="ECO:0000313" key="1">
    <source>
        <dbReference type="EMBL" id="RZD18091.1"/>
    </source>
</evidence>